<sequence>MKPWKVPFHCLFYAGWLVGQVIKESIVMMIDTFGTGRRIAPVVIYYPLRVRKERDIAALAASITITPGTLALGVTGPKEVDYDAERGERSPNDAFEVKTSEYKVQHRDTAQRFLAIHAMYGQDPLELMEGFAEMEETLVPSVRGIKQNFDVDSLVERGRPGPRGFRGSHGGRASDETVFDVEKVDSTPHAAAYVAAVLSEDSEDGAKEEAPKHDDYAFRDPLYPNKYRDQKKKKKGK</sequence>
<dbReference type="AlphaFoldDB" id="B1VI39"/>
<evidence type="ECO:0000256" key="7">
    <source>
        <dbReference type="SAM" id="MobiDB-lite"/>
    </source>
</evidence>
<dbReference type="InterPro" id="IPR002758">
    <property type="entry name" value="Cation_antiport_E"/>
</dbReference>
<dbReference type="STRING" id="504474.cu1880"/>
<dbReference type="HOGENOM" id="CLU_1169109_0_0_11"/>
<accession>B1VI39</accession>
<evidence type="ECO:0000256" key="3">
    <source>
        <dbReference type="ARBA" id="ARBA00022475"/>
    </source>
</evidence>
<keyword evidence="9" id="KW-1185">Reference proteome</keyword>
<evidence type="ECO:0000256" key="4">
    <source>
        <dbReference type="ARBA" id="ARBA00022692"/>
    </source>
</evidence>
<evidence type="ECO:0000256" key="6">
    <source>
        <dbReference type="ARBA" id="ARBA00023136"/>
    </source>
</evidence>
<dbReference type="EMBL" id="AM942444">
    <property type="protein sequence ID" value="CAQ05839.1"/>
    <property type="molecule type" value="Genomic_DNA"/>
</dbReference>
<dbReference type="GO" id="GO:0005886">
    <property type="term" value="C:plasma membrane"/>
    <property type="evidence" value="ECO:0007669"/>
    <property type="project" value="UniProtKB-SubCell"/>
</dbReference>
<evidence type="ECO:0000313" key="9">
    <source>
        <dbReference type="Proteomes" id="UP000001727"/>
    </source>
</evidence>
<keyword evidence="6" id="KW-0472">Membrane</keyword>
<feature type="region of interest" description="Disordered" evidence="7">
    <location>
        <begin position="197"/>
        <end position="237"/>
    </location>
</feature>
<dbReference type="RefSeq" id="WP_012361113.1">
    <property type="nucleotide sequence ID" value="NC_010545.1"/>
</dbReference>
<name>B1VI39_CORU7</name>
<keyword evidence="3" id="KW-1003">Cell membrane</keyword>
<reference evidence="8 9" key="1">
    <citation type="journal article" date="2008" name="J. Biotechnol.">
        <title>The lifestyle of Corynebacterium urealyticum derived from its complete genome sequence established by pyrosequencing.</title>
        <authorList>
            <person name="Tauch A."/>
            <person name="Trost E."/>
            <person name="Tilker A."/>
            <person name="Ludewig U."/>
            <person name="Schneiker S."/>
            <person name="Goesmann A."/>
            <person name="Arnold W."/>
            <person name="Bekel T."/>
            <person name="Brinkrolf K."/>
            <person name="Brune I."/>
            <person name="Goetker S."/>
            <person name="Kalinowski J."/>
            <person name="Kamp P.-B."/>
            <person name="Lobo F.P."/>
            <person name="Viehoever P."/>
            <person name="Weisshaar B."/>
            <person name="Soriano F."/>
            <person name="Droege M."/>
            <person name="Puehler A."/>
        </authorList>
    </citation>
    <scope>NUCLEOTIDE SEQUENCE [LARGE SCALE GENOMIC DNA]</scope>
    <source>
        <strain evidence="9">ATCC 43042 / DSM 7109</strain>
    </source>
</reference>
<organism evidence="8 9">
    <name type="scientific">Corynebacterium urealyticum (strain ATCC 43042 / DSM 7109)</name>
    <dbReference type="NCBI Taxonomy" id="504474"/>
    <lineage>
        <taxon>Bacteria</taxon>
        <taxon>Bacillati</taxon>
        <taxon>Actinomycetota</taxon>
        <taxon>Actinomycetes</taxon>
        <taxon>Mycobacteriales</taxon>
        <taxon>Corynebacteriaceae</taxon>
        <taxon>Corynebacterium</taxon>
    </lineage>
</organism>
<dbReference type="KEGG" id="cur:cu1880"/>
<keyword evidence="5" id="KW-1133">Transmembrane helix</keyword>
<dbReference type="GO" id="GO:0008324">
    <property type="term" value="F:monoatomic cation transmembrane transporter activity"/>
    <property type="evidence" value="ECO:0007669"/>
    <property type="project" value="InterPro"/>
</dbReference>
<evidence type="ECO:0000256" key="5">
    <source>
        <dbReference type="ARBA" id="ARBA00022989"/>
    </source>
</evidence>
<dbReference type="GeneID" id="60604660"/>
<evidence type="ECO:0000313" key="8">
    <source>
        <dbReference type="EMBL" id="CAQ05839.1"/>
    </source>
</evidence>
<dbReference type="Pfam" id="PF01899">
    <property type="entry name" value="MNHE"/>
    <property type="match status" value="1"/>
</dbReference>
<feature type="compositionally biased region" description="Basic and acidic residues" evidence="7">
    <location>
        <begin position="204"/>
        <end position="218"/>
    </location>
</feature>
<comment type="subcellular location">
    <subcellularLocation>
        <location evidence="1">Cell membrane</location>
        <topology evidence="1">Multi-pass membrane protein</topology>
    </subcellularLocation>
</comment>
<dbReference type="PANTHER" id="PTHR34584:SF1">
    <property type="entry name" value="NA(+)_H(+) ANTIPORTER SUBUNIT E1"/>
    <property type="match status" value="1"/>
</dbReference>
<gene>
    <name evidence="8" type="ordered locus">cu1880</name>
</gene>
<dbReference type="eggNOG" id="COG1863">
    <property type="taxonomic scope" value="Bacteria"/>
</dbReference>
<evidence type="ECO:0000256" key="1">
    <source>
        <dbReference type="ARBA" id="ARBA00004651"/>
    </source>
</evidence>
<dbReference type="PANTHER" id="PTHR34584">
    <property type="entry name" value="NA(+)/H(+) ANTIPORTER SUBUNIT E1"/>
    <property type="match status" value="1"/>
</dbReference>
<comment type="similarity">
    <text evidence="2">Belongs to the CPA3 antiporters (TC 2.A.63) subunit E family.</text>
</comment>
<proteinExistence type="inferred from homology"/>
<evidence type="ECO:0000256" key="2">
    <source>
        <dbReference type="ARBA" id="ARBA00006228"/>
    </source>
</evidence>
<dbReference type="Proteomes" id="UP000001727">
    <property type="component" value="Chromosome"/>
</dbReference>
<protein>
    <submittedName>
        <fullName evidence="8">MnhE protein</fullName>
    </submittedName>
</protein>
<keyword evidence="4" id="KW-0812">Transmembrane</keyword>